<gene>
    <name evidence="1" type="ORF">Pmar_PMAR018437</name>
</gene>
<feature type="non-terminal residue" evidence="1">
    <location>
        <position position="65"/>
    </location>
</feature>
<evidence type="ECO:0000313" key="1">
    <source>
        <dbReference type="EMBL" id="EER18615.1"/>
    </source>
</evidence>
<proteinExistence type="predicted"/>
<dbReference type="Proteomes" id="UP000007800">
    <property type="component" value="Unassembled WGS sequence"/>
</dbReference>
<name>C5KA79_PERM5</name>
<dbReference type="AlphaFoldDB" id="C5KA79"/>
<keyword evidence="2" id="KW-1185">Reference proteome</keyword>
<organism evidence="2">
    <name type="scientific">Perkinsus marinus (strain ATCC 50983 / TXsc)</name>
    <dbReference type="NCBI Taxonomy" id="423536"/>
    <lineage>
        <taxon>Eukaryota</taxon>
        <taxon>Sar</taxon>
        <taxon>Alveolata</taxon>
        <taxon>Perkinsozoa</taxon>
        <taxon>Perkinsea</taxon>
        <taxon>Perkinsida</taxon>
        <taxon>Perkinsidae</taxon>
        <taxon>Perkinsus</taxon>
    </lineage>
</organism>
<dbReference type="GeneID" id="9048656"/>
<evidence type="ECO:0000313" key="2">
    <source>
        <dbReference type="Proteomes" id="UP000007800"/>
    </source>
</evidence>
<reference evidence="1 2" key="1">
    <citation type="submission" date="2008-07" db="EMBL/GenBank/DDBJ databases">
        <authorList>
            <person name="El-Sayed N."/>
            <person name="Caler E."/>
            <person name="Inman J."/>
            <person name="Amedeo P."/>
            <person name="Hass B."/>
            <person name="Wortman J."/>
        </authorList>
    </citation>
    <scope>NUCLEOTIDE SEQUENCE [LARGE SCALE GENOMIC DNA]</scope>
    <source>
        <strain evidence="2">ATCC 50983 / TXsc</strain>
    </source>
</reference>
<accession>C5KA79</accession>
<feature type="non-terminal residue" evidence="1">
    <location>
        <position position="1"/>
    </location>
</feature>
<dbReference type="EMBL" id="GG671738">
    <property type="protein sequence ID" value="EER18615.1"/>
    <property type="molecule type" value="Genomic_DNA"/>
</dbReference>
<protein>
    <submittedName>
        <fullName evidence="1">Uncharacterized protein</fullName>
    </submittedName>
</protein>
<dbReference type="InParanoid" id="C5KA79"/>
<sequence>IHRESNEARLIECSHYEDFQNSEEDLHEAEMTVWDESRSDDLEGVDNEELQFDELLPLAEERIYL</sequence>
<dbReference type="RefSeq" id="XP_002786819.1">
    <property type="nucleotide sequence ID" value="XM_002786773.1"/>
</dbReference>